<dbReference type="AlphaFoldDB" id="A0A0P4W6X0"/>
<evidence type="ECO:0000256" key="5">
    <source>
        <dbReference type="ARBA" id="ARBA00022679"/>
    </source>
</evidence>
<evidence type="ECO:0000256" key="8">
    <source>
        <dbReference type="ARBA" id="ARBA00022968"/>
    </source>
</evidence>
<keyword evidence="12 13" id="KW-0464">Manganese</keyword>
<evidence type="ECO:0000256" key="1">
    <source>
        <dbReference type="ARBA" id="ARBA00004323"/>
    </source>
</evidence>
<comment type="pathway">
    <text evidence="2 13">Protein modification; protein glycosylation.</text>
</comment>
<comment type="similarity">
    <text evidence="3 13">Belongs to the glycosyltransferase 13 family.</text>
</comment>
<evidence type="ECO:0000256" key="3">
    <source>
        <dbReference type="ARBA" id="ARBA00006492"/>
    </source>
</evidence>
<organism evidence="14">
    <name type="scientific">Scylla olivacea</name>
    <name type="common">Orange mud crab</name>
    <name type="synonym">Cancer olivacea</name>
    <dbReference type="NCBI Taxonomy" id="85551"/>
    <lineage>
        <taxon>Eukaryota</taxon>
        <taxon>Metazoa</taxon>
        <taxon>Ecdysozoa</taxon>
        <taxon>Arthropoda</taxon>
        <taxon>Crustacea</taxon>
        <taxon>Multicrustacea</taxon>
        <taxon>Malacostraca</taxon>
        <taxon>Eumalacostraca</taxon>
        <taxon>Eucarida</taxon>
        <taxon>Decapoda</taxon>
        <taxon>Pleocyemata</taxon>
        <taxon>Brachyura</taxon>
        <taxon>Eubrachyura</taxon>
        <taxon>Portunoidea</taxon>
        <taxon>Portunidae</taxon>
        <taxon>Portuninae</taxon>
        <taxon>Scylla</taxon>
    </lineage>
</organism>
<dbReference type="GO" id="GO:0016266">
    <property type="term" value="P:protein O-linked glycosylation via N-acetyl-galactosamine"/>
    <property type="evidence" value="ECO:0007669"/>
    <property type="project" value="TreeGrafter"/>
</dbReference>
<dbReference type="GO" id="GO:0003827">
    <property type="term" value="F:alpha-1,3-mannosylglycoprotein 2-beta-N-acetylglucosaminyltransferase activity"/>
    <property type="evidence" value="ECO:0007669"/>
    <property type="project" value="UniProtKB-UniRule"/>
</dbReference>
<evidence type="ECO:0000313" key="14">
    <source>
        <dbReference type="EMBL" id="JAI56964.1"/>
    </source>
</evidence>
<dbReference type="GO" id="GO:0000139">
    <property type="term" value="C:Golgi membrane"/>
    <property type="evidence" value="ECO:0007669"/>
    <property type="project" value="UniProtKB-SubCell"/>
</dbReference>
<keyword evidence="8 13" id="KW-0735">Signal-anchor</keyword>
<evidence type="ECO:0000256" key="2">
    <source>
        <dbReference type="ARBA" id="ARBA00004922"/>
    </source>
</evidence>
<dbReference type="GO" id="GO:0047223">
    <property type="term" value="F:beta-1,3-galactosyl-O-glycosyl-glycoprotein beta-1,3-N-acetylglucosaminyltransferase activity"/>
    <property type="evidence" value="ECO:0007669"/>
    <property type="project" value="TreeGrafter"/>
</dbReference>
<keyword evidence="7 13" id="KW-0479">Metal-binding</keyword>
<reference evidence="14" key="1">
    <citation type="submission" date="2015-09" db="EMBL/GenBank/DDBJ databases">
        <title>Scylla olivacea transcriptome.</title>
        <authorList>
            <person name="Ikhwanuddin M."/>
        </authorList>
    </citation>
    <scope>NUCLEOTIDE SEQUENCE</scope>
</reference>
<keyword evidence="10 13" id="KW-0333">Golgi apparatus</keyword>
<keyword evidence="9" id="KW-1133">Transmembrane helix</keyword>
<dbReference type="Gene3D" id="3.90.550.10">
    <property type="entry name" value="Spore Coat Polysaccharide Biosynthesis Protein SpsA, Chain A"/>
    <property type="match status" value="1"/>
</dbReference>
<name>A0A0P4W6X0_SCYOL</name>
<evidence type="ECO:0000256" key="6">
    <source>
        <dbReference type="ARBA" id="ARBA00022692"/>
    </source>
</evidence>
<evidence type="ECO:0000256" key="9">
    <source>
        <dbReference type="ARBA" id="ARBA00022989"/>
    </source>
</evidence>
<comment type="subcellular location">
    <subcellularLocation>
        <location evidence="1 13">Golgi apparatus membrane</location>
        <topology evidence="1 13">Single-pass type II membrane protein</topology>
    </subcellularLocation>
</comment>
<dbReference type="EMBL" id="GDRN01110125">
    <property type="protein sequence ID" value="JAI56964.1"/>
    <property type="molecule type" value="Transcribed_RNA"/>
</dbReference>
<dbReference type="PANTHER" id="PTHR46396">
    <property type="entry name" value="PROTEIN O-LINKED-MANNOSE BETA-1,2-N-ACETYLGLUCOSAMINYLTRANSFERASE 1"/>
    <property type="match status" value="1"/>
</dbReference>
<dbReference type="PANTHER" id="PTHR46396:SF1">
    <property type="entry name" value="PROTEIN O-LINKED-MANNOSE BETA-1,2-N-ACETYLGLUCOSAMINYLTRANSFERASE 1"/>
    <property type="match status" value="1"/>
</dbReference>
<accession>A0A0P4W6X0</accession>
<protein>
    <recommendedName>
        <fullName evidence="13">Alpha-1,3-mannosyl-glycoprotein 2-beta-N-acetylglucosaminyltransferase</fullName>
        <shortName evidence="13">GNT-I</shortName>
        <shortName evidence="13">GlcNAc-T I</shortName>
        <ecNumber evidence="13">2.4.1.101</ecNumber>
    </recommendedName>
    <alternativeName>
        <fullName evidence="13">N-glycosyl-oligosaccharide-glycoprotein N-acetylglucosaminyltransferase I</fullName>
    </alternativeName>
</protein>
<dbReference type="UniPathway" id="UPA00378"/>
<evidence type="ECO:0000256" key="4">
    <source>
        <dbReference type="ARBA" id="ARBA00022676"/>
    </source>
</evidence>
<keyword evidence="5" id="KW-0808">Transferase</keyword>
<evidence type="ECO:0000256" key="7">
    <source>
        <dbReference type="ARBA" id="ARBA00022723"/>
    </source>
</evidence>
<dbReference type="GO" id="GO:0030145">
    <property type="term" value="F:manganese ion binding"/>
    <property type="evidence" value="ECO:0007669"/>
    <property type="project" value="UniProtKB-UniRule"/>
</dbReference>
<evidence type="ECO:0000256" key="13">
    <source>
        <dbReference type="RuleBase" id="RU368119"/>
    </source>
</evidence>
<dbReference type="Pfam" id="PF03071">
    <property type="entry name" value="GNT-I"/>
    <property type="match status" value="1"/>
</dbReference>
<dbReference type="EC" id="2.4.1.101" evidence="13"/>
<sequence length="474" mass="52846">MSVLQGGGPELCSGSVFAEGLVHLMSESHLPMEFPFDNKRRHYCAAHGAMGGLCDVHDSDPLPPPKPAPVALQAALAHVPIVVTAGARHQYLYHTLTTLLAAPGALHHNILVVLGDAPPSTTSLLHLLGVNFTSVAVSGHDNDKLFRYYRAVFRLLERSFPDAPAAILLDEDVEVSPDFFSFFSQTLWLLHADPSLYCINTYSATGFSNRVFHPSRVLRGSMQVQWGYAVTLDFVREALAVWPKDARDTNIVIYDYWLYIFARRQRECLYPEMSRVLHYGKGTNAGGHVSERAFLNKPLLLETNVQLEAVEHLRLPVWRLDLARNISQAKTLVGNPCGAAFLPPPPAPFRHYVFYYRLDVTPEGTPDMTQSFHLHSCVGGWAFSEQGQHEGVSVVTVGLHTTLYLVGVPYSSYSHLRPPATEVWDINLIPEEQFLIVKANDLHKDEFMPVIANREVDEDSLLRLLSRPVPSHST</sequence>
<comment type="catalytic activity">
    <reaction evidence="13">
        <text>N(4)-(alpha-D-Man-(1-&gt;3)-[alpha-D-Man-(1-&gt;3)-[alpha-D-Man-(1-&gt;6)]-alpha-D-Man-(1-&gt;6)]-beta-D-Man-(1-&gt;4)-beta-D-GlcNAc-(1-&gt;4)-beta-D-GlcNAc)-L-asparaginyl-[protein] (N-glucan mannose isomer 5A1,2) + UDP-N-acetyl-alpha-D-glucosamine = N(4)-{beta-D-GlcNAc-(1-&gt;2)-alpha-D-Man-(1-&gt;3)-[alpha-D-Man-(1-&gt;3)-[alpha-D-Man-(1-&gt;6)]-alpha-D-Man-(1-&gt;6)]-beta-D-Man-(1-&gt;4)-beta-D-GlcNAc-(1-&gt;4)-beta-D-GlcNAc}-L-asparaginyl-[protein] + UDP + H(+)</text>
        <dbReference type="Rhea" id="RHEA:11456"/>
        <dbReference type="Rhea" id="RHEA-COMP:14367"/>
        <dbReference type="Rhea" id="RHEA-COMP:14368"/>
        <dbReference type="ChEBI" id="CHEBI:15378"/>
        <dbReference type="ChEBI" id="CHEBI:57705"/>
        <dbReference type="ChEBI" id="CHEBI:58223"/>
        <dbReference type="ChEBI" id="CHEBI:59087"/>
        <dbReference type="ChEBI" id="CHEBI:60625"/>
        <dbReference type="EC" id="2.4.1.101"/>
    </reaction>
</comment>
<comment type="function">
    <text evidence="13">Initiates complex N-linked carbohydrate formation. Essential for the conversion of high-mannose to hybrid and complex N-glycans.</text>
</comment>
<proteinExistence type="inferred from homology"/>
<dbReference type="InterPro" id="IPR029044">
    <property type="entry name" value="Nucleotide-diphossugar_trans"/>
</dbReference>
<evidence type="ECO:0000256" key="12">
    <source>
        <dbReference type="ARBA" id="ARBA00023211"/>
    </source>
</evidence>
<keyword evidence="11" id="KW-0472">Membrane</keyword>
<evidence type="ECO:0000256" key="10">
    <source>
        <dbReference type="ARBA" id="ARBA00023034"/>
    </source>
</evidence>
<dbReference type="SUPFAM" id="SSF53448">
    <property type="entry name" value="Nucleotide-diphospho-sugar transferases"/>
    <property type="match status" value="1"/>
</dbReference>
<dbReference type="InterPro" id="IPR004139">
    <property type="entry name" value="Glyco_trans_13"/>
</dbReference>
<keyword evidence="4 13" id="KW-0328">Glycosyltransferase</keyword>
<dbReference type="InterPro" id="IPR052463">
    <property type="entry name" value="O-linked_mannose_GnT"/>
</dbReference>
<comment type="cofactor">
    <cofactor evidence="13">
        <name>Mn(2+)</name>
        <dbReference type="ChEBI" id="CHEBI:29035"/>
    </cofactor>
    <text evidence="13">The cofactor is mostly bound to the substrate.</text>
</comment>
<evidence type="ECO:0000256" key="11">
    <source>
        <dbReference type="ARBA" id="ARBA00023136"/>
    </source>
</evidence>
<keyword evidence="6" id="KW-0812">Transmembrane</keyword>